<sequence>MEIIIQLFFFKTINSRRNRDKILSITRVDGTTSNEPEGIQHIVIHHFQSILGNSSSYAQYRYRELHNFSWRQLSDEQVLHLSIPITEDEIKRASFSIHSNKAP</sequence>
<gene>
    <name evidence="1" type="ORF">ILEXP_LOCUS20892</name>
    <name evidence="2" type="ORF">ILEXP_LOCUS24201</name>
    <name evidence="3" type="ORF">ILEXP_LOCUS25235</name>
</gene>
<evidence type="ECO:0000313" key="2">
    <source>
        <dbReference type="EMBL" id="CAK9155790.1"/>
    </source>
</evidence>
<evidence type="ECO:0000313" key="3">
    <source>
        <dbReference type="EMBL" id="CAK9156687.1"/>
    </source>
</evidence>
<dbReference type="EMBL" id="CAUOFW020002900">
    <property type="protein sequence ID" value="CAK9156687.1"/>
    <property type="molecule type" value="Genomic_DNA"/>
</dbReference>
<reference evidence="1 4" key="1">
    <citation type="submission" date="2024-02" db="EMBL/GenBank/DDBJ databases">
        <authorList>
            <person name="Vignale AGUSTIN F."/>
            <person name="Sosa J E."/>
            <person name="Modenutti C."/>
        </authorList>
    </citation>
    <scope>NUCLEOTIDE SEQUENCE [LARGE SCALE GENOMIC DNA]</scope>
</reference>
<comment type="caution">
    <text evidence="1">The sequence shown here is derived from an EMBL/GenBank/DDBJ whole genome shotgun (WGS) entry which is preliminary data.</text>
</comment>
<accession>A0ABC8SDT9</accession>
<keyword evidence="4" id="KW-1185">Reference proteome</keyword>
<protein>
    <submittedName>
        <fullName evidence="1">Uncharacterized protein</fullName>
    </submittedName>
</protein>
<dbReference type="EMBL" id="CAUOFW020002280">
    <property type="protein sequence ID" value="CAK9152667.1"/>
    <property type="molecule type" value="Genomic_DNA"/>
</dbReference>
<feature type="non-terminal residue" evidence="1">
    <location>
        <position position="103"/>
    </location>
</feature>
<proteinExistence type="predicted"/>
<evidence type="ECO:0000313" key="4">
    <source>
        <dbReference type="Proteomes" id="UP001642360"/>
    </source>
</evidence>
<dbReference type="Proteomes" id="UP001642360">
    <property type="component" value="Unassembled WGS sequence"/>
</dbReference>
<dbReference type="EMBL" id="CAUOFW020002744">
    <property type="protein sequence ID" value="CAK9155790.1"/>
    <property type="molecule type" value="Genomic_DNA"/>
</dbReference>
<evidence type="ECO:0000313" key="1">
    <source>
        <dbReference type="EMBL" id="CAK9152667.1"/>
    </source>
</evidence>
<organism evidence="1 4">
    <name type="scientific">Ilex paraguariensis</name>
    <name type="common">yerba mate</name>
    <dbReference type="NCBI Taxonomy" id="185542"/>
    <lineage>
        <taxon>Eukaryota</taxon>
        <taxon>Viridiplantae</taxon>
        <taxon>Streptophyta</taxon>
        <taxon>Embryophyta</taxon>
        <taxon>Tracheophyta</taxon>
        <taxon>Spermatophyta</taxon>
        <taxon>Magnoliopsida</taxon>
        <taxon>eudicotyledons</taxon>
        <taxon>Gunneridae</taxon>
        <taxon>Pentapetalae</taxon>
        <taxon>asterids</taxon>
        <taxon>campanulids</taxon>
        <taxon>Aquifoliales</taxon>
        <taxon>Aquifoliaceae</taxon>
        <taxon>Ilex</taxon>
    </lineage>
</organism>
<dbReference type="AlphaFoldDB" id="A0ABC8SDT9"/>
<name>A0ABC8SDT9_9AQUA</name>